<reference evidence="2 3" key="1">
    <citation type="journal article" date="2017" name="Int. J. Syst. Evol. Microbiol.">
        <title>Mycobacterium talmoniae sp. nov., a slowly growing mycobacterium isolated from human respiratory samples.</title>
        <authorList>
            <person name="Davidson R.M."/>
            <person name="DeGroote M.A."/>
            <person name="Marola J.L."/>
            <person name="Buss S."/>
            <person name="Jones V."/>
            <person name="McNeil M.R."/>
            <person name="Freifeld A.G."/>
            <person name="Elaine Epperson L."/>
            <person name="Hasan N.A."/>
            <person name="Jackson M."/>
            <person name="Iwen P.C."/>
            <person name="Salfinger M."/>
            <person name="Strong M."/>
        </authorList>
    </citation>
    <scope>NUCLEOTIDE SEQUENCE [LARGE SCALE GENOMIC DNA]</scope>
    <source>
        <strain evidence="2 3">ATCC BAA-2683</strain>
    </source>
</reference>
<evidence type="ECO:0000313" key="2">
    <source>
        <dbReference type="EMBL" id="PQM44972.1"/>
    </source>
</evidence>
<proteinExistence type="predicted"/>
<feature type="domain" description="DUF4132" evidence="1">
    <location>
        <begin position="127"/>
        <end position="311"/>
    </location>
</feature>
<name>A0A2S8BE96_9MYCO</name>
<dbReference type="InterPro" id="IPR025406">
    <property type="entry name" value="DUF4132"/>
</dbReference>
<accession>A0A2S8BE96</accession>
<evidence type="ECO:0000313" key="3">
    <source>
        <dbReference type="Proteomes" id="UP000238296"/>
    </source>
</evidence>
<organism evidence="2 3">
    <name type="scientific">Mycobacterium talmoniae</name>
    <dbReference type="NCBI Taxonomy" id="1858794"/>
    <lineage>
        <taxon>Bacteria</taxon>
        <taxon>Bacillati</taxon>
        <taxon>Actinomycetota</taxon>
        <taxon>Actinomycetes</taxon>
        <taxon>Mycobacteriales</taxon>
        <taxon>Mycobacteriaceae</taxon>
        <taxon>Mycobacterium</taxon>
    </lineage>
</organism>
<comment type="caution">
    <text evidence="2">The sequence shown here is derived from an EMBL/GenBank/DDBJ whole genome shotgun (WGS) entry which is preliminary data.</text>
</comment>
<sequence>MTSLGLLGNDDTARQLTPLLRAWPGESQHKRAVTGLDVLEGIGSDVALMMLNGVAGKVKFKALQDRAREKIDQIALNRGLTTAELEDRLAPDLGLDADGTLLLDFGPRRFRVGFDEALKPFVRDADGARLKELPKARRDDDTELAAAAATRWKTLKKGARTVAGQQLLRLELAMCTRRHWDTEVFEQFLAGHPLVRHLVRRLVWAVYTETDTIQRCFRVAEDGQYTDADDEPVTLPTGALIRLPHPLELSSDDRTAFGQLFTDYELLQPFPQLDRDTYRLTDAERAATELTRWADLTVPIGKILGLTNRGWERGEPEDAGVVMEMVKPLAGGSALVAELSDGLSISTGTIDAFAAEQQIIRVFVGGPGRWGTDRPQHTFGGLDDITASELIRDLEALRS</sequence>
<dbReference type="Pfam" id="PF13569">
    <property type="entry name" value="DUF4132"/>
    <property type="match status" value="1"/>
</dbReference>
<dbReference type="EMBL" id="PPEA01000685">
    <property type="protein sequence ID" value="PQM44972.1"/>
    <property type="molecule type" value="Genomic_DNA"/>
</dbReference>
<gene>
    <name evidence="2" type="ORF">C1Y40_04870</name>
</gene>
<evidence type="ECO:0000259" key="1">
    <source>
        <dbReference type="Pfam" id="PF13569"/>
    </source>
</evidence>
<protein>
    <recommendedName>
        <fullName evidence="1">DUF4132 domain-containing protein</fullName>
    </recommendedName>
</protein>
<dbReference type="Proteomes" id="UP000238296">
    <property type="component" value="Unassembled WGS sequence"/>
</dbReference>
<dbReference type="AlphaFoldDB" id="A0A2S8BE96"/>